<keyword evidence="3" id="KW-0482">Metalloprotease</keyword>
<reference evidence="3 4" key="1">
    <citation type="submission" date="2021-05" db="EMBL/GenBank/DDBJ databases">
        <title>Kineosporia and Streptomyces sp. nov. two new marine actinobacteria isolated from Coral.</title>
        <authorList>
            <person name="Buangrab K."/>
            <person name="Sutthacheep M."/>
            <person name="Yeemin T."/>
            <person name="Harunari E."/>
            <person name="Igarashi Y."/>
            <person name="Kanchanasin P."/>
            <person name="Tanasupawat S."/>
            <person name="Phongsopitanun W."/>
        </authorList>
    </citation>
    <scope>NUCLEOTIDE SEQUENCE [LARGE SCALE GENOMIC DNA]</scope>
    <source>
        <strain evidence="3 4">J2-2</strain>
    </source>
</reference>
<comment type="caution">
    <text evidence="3">The sequence shown here is derived from an EMBL/GenBank/DDBJ whole genome shotgun (WGS) entry which is preliminary data.</text>
</comment>
<organism evidence="3 4">
    <name type="scientific">Kineosporia corallincola</name>
    <dbReference type="NCBI Taxonomy" id="2835133"/>
    <lineage>
        <taxon>Bacteria</taxon>
        <taxon>Bacillati</taxon>
        <taxon>Actinomycetota</taxon>
        <taxon>Actinomycetes</taxon>
        <taxon>Kineosporiales</taxon>
        <taxon>Kineosporiaceae</taxon>
        <taxon>Kineosporia</taxon>
    </lineage>
</organism>
<dbReference type="Proteomes" id="UP001197247">
    <property type="component" value="Unassembled WGS sequence"/>
</dbReference>
<dbReference type="Pfam" id="PF02517">
    <property type="entry name" value="Rce1-like"/>
    <property type="match status" value="1"/>
</dbReference>
<keyword evidence="3" id="KW-0645">Protease</keyword>
<feature type="transmembrane region" description="Helical" evidence="1">
    <location>
        <begin position="41"/>
        <end position="61"/>
    </location>
</feature>
<dbReference type="PANTHER" id="PTHR39430:SF1">
    <property type="entry name" value="PROTEASE"/>
    <property type="match status" value="1"/>
</dbReference>
<name>A0ABS5TJG1_9ACTN</name>
<keyword evidence="1" id="KW-0812">Transmembrane</keyword>
<keyword evidence="1" id="KW-0472">Membrane</keyword>
<protein>
    <submittedName>
        <fullName evidence="3">CPBP family intramembrane metalloprotease</fullName>
    </submittedName>
</protein>
<evidence type="ECO:0000259" key="2">
    <source>
        <dbReference type="Pfam" id="PF02517"/>
    </source>
</evidence>
<dbReference type="PANTHER" id="PTHR39430">
    <property type="entry name" value="MEMBRANE-ASSOCIATED PROTEASE-RELATED"/>
    <property type="match status" value="1"/>
</dbReference>
<dbReference type="EMBL" id="JAHBAY010000008">
    <property type="protein sequence ID" value="MBT0771216.1"/>
    <property type="molecule type" value="Genomic_DNA"/>
</dbReference>
<dbReference type="RefSeq" id="WP_214157512.1">
    <property type="nucleotide sequence ID" value="NZ_JAHBAY010000008.1"/>
</dbReference>
<proteinExistence type="predicted"/>
<feature type="transmembrane region" description="Helical" evidence="1">
    <location>
        <begin position="175"/>
        <end position="195"/>
    </location>
</feature>
<feature type="transmembrane region" description="Helical" evidence="1">
    <location>
        <begin position="121"/>
        <end position="142"/>
    </location>
</feature>
<dbReference type="GO" id="GO:0008237">
    <property type="term" value="F:metallopeptidase activity"/>
    <property type="evidence" value="ECO:0007669"/>
    <property type="project" value="UniProtKB-KW"/>
</dbReference>
<gene>
    <name evidence="3" type="ORF">KIH74_19910</name>
</gene>
<keyword evidence="1" id="KW-1133">Transmembrane helix</keyword>
<sequence length="285" mass="30446">MLAHLRKSVLTRMIALIVLFMLVDSVVAGGLSRMVDTTNPFQALLVLVLGGLAAWGTLRLYRYVINQLELREPDEIAPEGAGRAVRKGTYIGIALLTLVMLLIAMFGGYESLGWGSVWPMLSFAGLMVAVAVIEELVFRAILFRLLEQMTGTVGALVGSALIFGAMHLINPNATLWGAVSIAVQGGLMLGAIYAVTRNVWLPIGFHFGWNFAQAGLFGVAVSGSENRGSGLLTSVLDDGPTVVTGGDFGPEATLFALLSCLIVFLVVLRRVQLRSRTQARELAAA</sequence>
<evidence type="ECO:0000313" key="3">
    <source>
        <dbReference type="EMBL" id="MBT0771216.1"/>
    </source>
</evidence>
<keyword evidence="4" id="KW-1185">Reference proteome</keyword>
<feature type="transmembrane region" description="Helical" evidence="1">
    <location>
        <begin position="207"/>
        <end position="224"/>
    </location>
</feature>
<feature type="transmembrane region" description="Helical" evidence="1">
    <location>
        <begin position="149"/>
        <end position="169"/>
    </location>
</feature>
<dbReference type="InterPro" id="IPR003675">
    <property type="entry name" value="Rce1/LyrA-like_dom"/>
</dbReference>
<feature type="transmembrane region" description="Helical" evidence="1">
    <location>
        <begin position="252"/>
        <end position="271"/>
    </location>
</feature>
<evidence type="ECO:0000256" key="1">
    <source>
        <dbReference type="SAM" id="Phobius"/>
    </source>
</evidence>
<evidence type="ECO:0000313" key="4">
    <source>
        <dbReference type="Proteomes" id="UP001197247"/>
    </source>
</evidence>
<feature type="domain" description="CAAX prenyl protease 2/Lysostaphin resistance protein A-like" evidence="2">
    <location>
        <begin position="117"/>
        <end position="211"/>
    </location>
</feature>
<feature type="transmembrane region" description="Helical" evidence="1">
    <location>
        <begin position="12"/>
        <end position="35"/>
    </location>
</feature>
<accession>A0ABS5TJG1</accession>
<keyword evidence="3" id="KW-0378">Hydrolase</keyword>
<feature type="transmembrane region" description="Helical" evidence="1">
    <location>
        <begin position="90"/>
        <end position="109"/>
    </location>
</feature>